<dbReference type="InterPro" id="IPR006474">
    <property type="entry name" value="Helicase_Cas3_CRISPR-ass_core"/>
</dbReference>
<dbReference type="GO" id="GO:0003723">
    <property type="term" value="F:RNA binding"/>
    <property type="evidence" value="ECO:0007669"/>
    <property type="project" value="TreeGrafter"/>
</dbReference>
<evidence type="ECO:0000256" key="9">
    <source>
        <dbReference type="ARBA" id="ARBA00023118"/>
    </source>
</evidence>
<dbReference type="GO" id="GO:0004518">
    <property type="term" value="F:nuclease activity"/>
    <property type="evidence" value="ECO:0007669"/>
    <property type="project" value="UniProtKB-KW"/>
</dbReference>
<dbReference type="PROSITE" id="PS51192">
    <property type="entry name" value="HELICASE_ATP_BIND_1"/>
    <property type="match status" value="1"/>
</dbReference>
<sequence>MLSKDYWRYWAKADTGVEGANKWHPFAYHSLDAAVIAATFWRDSSAVRRTLMAAFDVEEAEIQRLLAWILFFVALHDIGKLHALFQIKAPHILPQIWPDLASTKLIDTSGGHYDHGREGYRLSMAELRGWFKPASRHALKAWSSWLAAVTGHHGEIPDNDDPLPAYAEATILEQDANARRAWIQEAADLFLHPAGLSLEDPPPPCVTEARNLLAGFCSLCDWIGSNVDVFAYAPPALSPNDYLHSRLEQIRRDDILRHFGLIATPLAYQGIPALLKTDEHPRGTQVMIDDLPLVPGLTIVEAPTGSGKTEAALAYAWRLIDAGLAESIVFALPTQATANAMLGRCETFSKSAFGRANLVLAHGHSRLNQAYQRLIEAGSKRTAQGETEAGVQCAAWLASSRKRVFLGQIGVCTVDQVLLSVLPVRHNFVRAFGLHRSVLIVDEVHAYDAYMNGLLIEVLKRQKAVGGSAILLSATLPASIRGKLLESWGHEPVADVANYPAIWNTAALSESDSPLSLPDTERPAQRTIEVSLSKLGGACPDEPLIQRIIDAAESGALVGIVMNTVDDAQQLWIQLHKNAQVPVDLFHARFRLQDRQRIEQRVIEHYGRDAERTQGRILVATQVIEQSLDLDFDWLITQLCPVDLLFQRLGRLHRHSRKRPDDFQVPTCTVLSVETDDYGLHELIYGDARLLWRTEFLLARHKQIHFPAAYREWIEPVYGEAPWDDEPGTVYGKHLAWRDDQSEAEKKAHRLTTMNLSKFRDDEERLTSLTRDGEMSLSVLLTREDGRLLDGEDPDQMDEYTQAETLMLNTVPAPHSWGDRQLAGHVRDEDGRIRLKMHDDGQQRWSSLDGGVCYTTELGLAKAETAGLMDPPTEAPR</sequence>
<dbReference type="STRING" id="572477.Alvin_0656"/>
<dbReference type="SUPFAM" id="SSF52540">
    <property type="entry name" value="P-loop containing nucleoside triphosphate hydrolases"/>
    <property type="match status" value="1"/>
</dbReference>
<keyword evidence="9" id="KW-0051">Antiviral defense</keyword>
<evidence type="ECO:0000259" key="10">
    <source>
        <dbReference type="PROSITE" id="PS51192"/>
    </source>
</evidence>
<evidence type="ECO:0000313" key="14">
    <source>
        <dbReference type="Proteomes" id="UP000001441"/>
    </source>
</evidence>
<dbReference type="NCBIfam" id="TIGR01587">
    <property type="entry name" value="cas3_core"/>
    <property type="match status" value="1"/>
</dbReference>
<dbReference type="PROSITE" id="PS51194">
    <property type="entry name" value="HELICASE_CTER"/>
    <property type="match status" value="1"/>
</dbReference>
<feature type="domain" description="Helicase C-terminal" evidence="11">
    <location>
        <begin position="543"/>
        <end position="714"/>
    </location>
</feature>
<proteinExistence type="inferred from homology"/>
<dbReference type="HOGENOM" id="CLU_013924_2_0_6"/>
<keyword evidence="5" id="KW-0547">Nucleotide-binding</keyword>
<dbReference type="PANTHER" id="PTHR47963:SF9">
    <property type="entry name" value="CRISPR-ASSOCIATED ENDONUCLEASE_HELICASE CAS3"/>
    <property type="match status" value="1"/>
</dbReference>
<evidence type="ECO:0000259" key="12">
    <source>
        <dbReference type="PROSITE" id="PS51643"/>
    </source>
</evidence>
<dbReference type="OrthoDB" id="9810236at2"/>
<dbReference type="NCBIfam" id="NF007248">
    <property type="entry name" value="PRK09694.1"/>
    <property type="match status" value="1"/>
</dbReference>
<dbReference type="InterPro" id="IPR001650">
    <property type="entry name" value="Helicase_C-like"/>
</dbReference>
<keyword evidence="6" id="KW-0378">Hydrolase</keyword>
<dbReference type="AlphaFoldDB" id="D3RPM3"/>
<dbReference type="NCBIfam" id="TIGR01596">
    <property type="entry name" value="cas3_HD"/>
    <property type="match status" value="1"/>
</dbReference>
<dbReference type="PANTHER" id="PTHR47963">
    <property type="entry name" value="DEAD-BOX ATP-DEPENDENT RNA HELICASE 47, MITOCHONDRIAL"/>
    <property type="match status" value="1"/>
</dbReference>
<dbReference type="EMBL" id="CP001896">
    <property type="protein sequence ID" value="ADC61605.1"/>
    <property type="molecule type" value="Genomic_DNA"/>
</dbReference>
<evidence type="ECO:0000256" key="6">
    <source>
        <dbReference type="ARBA" id="ARBA00022801"/>
    </source>
</evidence>
<keyword evidence="8" id="KW-0067">ATP-binding</keyword>
<dbReference type="GO" id="GO:0005524">
    <property type="term" value="F:ATP binding"/>
    <property type="evidence" value="ECO:0007669"/>
    <property type="project" value="UniProtKB-KW"/>
</dbReference>
<keyword evidence="14" id="KW-1185">Reference proteome</keyword>
<keyword evidence="4" id="KW-0479">Metal-binding</keyword>
<dbReference type="Pfam" id="PF00270">
    <property type="entry name" value="DEAD"/>
    <property type="match status" value="1"/>
</dbReference>
<feature type="domain" description="HD Cas3-type" evidence="12">
    <location>
        <begin position="19"/>
        <end position="223"/>
    </location>
</feature>
<dbReference type="InterPro" id="IPR006483">
    <property type="entry name" value="CRISPR-assoc_Cas3_HD"/>
</dbReference>
<dbReference type="SMART" id="SM00487">
    <property type="entry name" value="DEXDc"/>
    <property type="match status" value="1"/>
</dbReference>
<dbReference type="InterPro" id="IPR014001">
    <property type="entry name" value="Helicase_ATP-bd"/>
</dbReference>
<dbReference type="GO" id="GO:0051607">
    <property type="term" value="P:defense response to virus"/>
    <property type="evidence" value="ECO:0007669"/>
    <property type="project" value="UniProtKB-KW"/>
</dbReference>
<dbReference type="Gene3D" id="3.40.50.300">
    <property type="entry name" value="P-loop containing nucleotide triphosphate hydrolases"/>
    <property type="match status" value="2"/>
</dbReference>
<dbReference type="RefSeq" id="WP_012969881.1">
    <property type="nucleotide sequence ID" value="NC_013851.1"/>
</dbReference>
<dbReference type="InterPro" id="IPR011545">
    <property type="entry name" value="DEAD/DEAH_box_helicase_dom"/>
</dbReference>
<keyword evidence="3" id="KW-0540">Nuclease</keyword>
<dbReference type="GO" id="GO:0016787">
    <property type="term" value="F:hydrolase activity"/>
    <property type="evidence" value="ECO:0007669"/>
    <property type="project" value="UniProtKB-KW"/>
</dbReference>
<accession>D3RPM3</accession>
<evidence type="ECO:0000259" key="11">
    <source>
        <dbReference type="PROSITE" id="PS51194"/>
    </source>
</evidence>
<evidence type="ECO:0000256" key="5">
    <source>
        <dbReference type="ARBA" id="ARBA00022741"/>
    </source>
</evidence>
<evidence type="ECO:0000256" key="2">
    <source>
        <dbReference type="ARBA" id="ARBA00009046"/>
    </source>
</evidence>
<evidence type="ECO:0000256" key="3">
    <source>
        <dbReference type="ARBA" id="ARBA00022722"/>
    </source>
</evidence>
<name>D3RPM3_ALLVD</name>
<evidence type="ECO:0000313" key="13">
    <source>
        <dbReference type="EMBL" id="ADC61605.1"/>
    </source>
</evidence>
<dbReference type="Proteomes" id="UP000001441">
    <property type="component" value="Chromosome"/>
</dbReference>
<dbReference type="InterPro" id="IPR027417">
    <property type="entry name" value="P-loop_NTPase"/>
</dbReference>
<comment type="similarity">
    <text evidence="2">In the central section; belongs to the CRISPR-associated helicase Cas3 family.</text>
</comment>
<evidence type="ECO:0000256" key="4">
    <source>
        <dbReference type="ARBA" id="ARBA00022723"/>
    </source>
</evidence>
<feature type="domain" description="Helicase ATP-binding" evidence="10">
    <location>
        <begin position="289"/>
        <end position="494"/>
    </location>
</feature>
<protein>
    <submittedName>
        <fullName evidence="13">CRISPR-associated helicase Cas3</fullName>
    </submittedName>
</protein>
<dbReference type="InterPro" id="IPR050547">
    <property type="entry name" value="DEAD_box_RNA_helicases"/>
</dbReference>
<dbReference type="KEGG" id="alv:Alvin_0656"/>
<gene>
    <name evidence="13" type="ordered locus">Alvin_0656</name>
</gene>
<dbReference type="SMART" id="SM00490">
    <property type="entry name" value="HELICc"/>
    <property type="match status" value="1"/>
</dbReference>
<reference evidence="13 14" key="1">
    <citation type="journal article" date="2011" name="Stand. Genomic Sci.">
        <title>Complete genome sequence of Allochromatium vinosum DSM 180(T).</title>
        <authorList>
            <person name="Weissgerber T."/>
            <person name="Zigann R."/>
            <person name="Bruce D."/>
            <person name="Chang Y.J."/>
            <person name="Detter J.C."/>
            <person name="Han C."/>
            <person name="Hauser L."/>
            <person name="Jeffries C.D."/>
            <person name="Land M."/>
            <person name="Munk A.C."/>
            <person name="Tapia R."/>
            <person name="Dahl C."/>
        </authorList>
    </citation>
    <scope>NUCLEOTIDE SEQUENCE [LARGE SCALE GENOMIC DNA]</scope>
    <source>
        <strain evidence="14">ATCC 17899 / DSM 180 / NBRC 103801 / NCIMB 10441 / D</strain>
    </source>
</reference>
<organism evidence="13 14">
    <name type="scientific">Allochromatium vinosum (strain ATCC 17899 / DSM 180 / NBRC 103801 / NCIMB 10441 / D)</name>
    <name type="common">Chromatium vinosum</name>
    <dbReference type="NCBI Taxonomy" id="572477"/>
    <lineage>
        <taxon>Bacteria</taxon>
        <taxon>Pseudomonadati</taxon>
        <taxon>Pseudomonadota</taxon>
        <taxon>Gammaproteobacteria</taxon>
        <taxon>Chromatiales</taxon>
        <taxon>Chromatiaceae</taxon>
        <taxon>Allochromatium</taxon>
    </lineage>
</organism>
<dbReference type="GO" id="GO:0046872">
    <property type="term" value="F:metal ion binding"/>
    <property type="evidence" value="ECO:0007669"/>
    <property type="project" value="UniProtKB-KW"/>
</dbReference>
<dbReference type="GO" id="GO:0003724">
    <property type="term" value="F:RNA helicase activity"/>
    <property type="evidence" value="ECO:0007669"/>
    <property type="project" value="TreeGrafter"/>
</dbReference>
<keyword evidence="7" id="KW-0347">Helicase</keyword>
<dbReference type="Pfam" id="PF18019">
    <property type="entry name" value="Cas3_HD"/>
    <property type="match status" value="1"/>
</dbReference>
<dbReference type="CDD" id="cd09641">
    <property type="entry name" value="Cas3''_I"/>
    <property type="match status" value="1"/>
</dbReference>
<evidence type="ECO:0000256" key="8">
    <source>
        <dbReference type="ARBA" id="ARBA00022840"/>
    </source>
</evidence>
<dbReference type="InterPro" id="IPR054712">
    <property type="entry name" value="Cas3-like_dom"/>
</dbReference>
<dbReference type="eggNOG" id="COG1203">
    <property type="taxonomic scope" value="Bacteria"/>
</dbReference>
<evidence type="ECO:0000256" key="7">
    <source>
        <dbReference type="ARBA" id="ARBA00022806"/>
    </source>
</evidence>
<dbReference type="Pfam" id="PF22590">
    <property type="entry name" value="Cas3-like_C_2"/>
    <property type="match status" value="1"/>
</dbReference>
<evidence type="ECO:0000256" key="1">
    <source>
        <dbReference type="ARBA" id="ARBA00006847"/>
    </source>
</evidence>
<comment type="similarity">
    <text evidence="1">In the N-terminal section; belongs to the CRISPR-associated nuclease Cas3-HD family.</text>
</comment>
<dbReference type="InterPro" id="IPR038257">
    <property type="entry name" value="CRISPR-assoc_Cas3_HD_sf"/>
</dbReference>
<dbReference type="PROSITE" id="PS51643">
    <property type="entry name" value="HD_CAS3"/>
    <property type="match status" value="1"/>
</dbReference>
<dbReference type="Gene3D" id="1.10.3210.30">
    <property type="match status" value="1"/>
</dbReference>